<dbReference type="Pfam" id="PF09195">
    <property type="entry name" value="Endonuc-BglII"/>
    <property type="match status" value="1"/>
</dbReference>
<name>A0ABM5M356_BACA1</name>
<dbReference type="SUPFAM" id="SSF52980">
    <property type="entry name" value="Restriction endonuclease-like"/>
    <property type="match status" value="1"/>
</dbReference>
<reference evidence="1 2" key="1">
    <citation type="journal article" date="2011" name="Front. Microbiol.">
        <title>Genomic signatures of strain selection and enhancement in Bacillus atrophaeus var. globigii, a historical biowarfare simulant.</title>
        <authorList>
            <person name="Gibbons H.S."/>
            <person name="Broomall S.M."/>
            <person name="McNew L.A."/>
            <person name="Daligault H."/>
            <person name="Chapman C."/>
            <person name="Bruce D."/>
            <person name="Karavis M."/>
            <person name="Krepps M."/>
            <person name="McGregor P.A."/>
            <person name="Hong C."/>
            <person name="Park K.H."/>
            <person name="Akmal A."/>
            <person name="Feldman A."/>
            <person name="Lin J.S."/>
            <person name="Chang W.E."/>
            <person name="Higgs B.W."/>
            <person name="Demirev P."/>
            <person name="Lindquist J."/>
            <person name="Liem A."/>
            <person name="Fochler E."/>
            <person name="Read T.D."/>
            <person name="Tapia R."/>
            <person name="Johnson S."/>
            <person name="Bishop-Lilly K.A."/>
            <person name="Detter C."/>
            <person name="Han C."/>
            <person name="Sozhamannan S."/>
            <person name="Rosenzweig C.N."/>
            <person name="Skowronski E.W."/>
        </authorList>
    </citation>
    <scope>NUCLEOTIDE SEQUENCE [LARGE SCALE GENOMIC DNA]</scope>
    <source>
        <strain evidence="1 2">1942</strain>
    </source>
</reference>
<organism evidence="1 2">
    <name type="scientific">Bacillus atrophaeus (strain 1942)</name>
    <dbReference type="NCBI Taxonomy" id="720555"/>
    <lineage>
        <taxon>Bacteria</taxon>
        <taxon>Bacillati</taxon>
        <taxon>Bacillota</taxon>
        <taxon>Bacilli</taxon>
        <taxon>Bacillales</taxon>
        <taxon>Bacillaceae</taxon>
        <taxon>Bacillus</taxon>
    </lineage>
</organism>
<proteinExistence type="predicted"/>
<sequence length="223" mass="25763">MKIDITDYNHADEILNPQLWKEIEETLLKMPLHVKASDQASKVGSLIFDPVGTNQYIKDELVPKHWKNNIPIPKRFDFLGTDIDFGKRDTLVEVQFSNYPFLLNNTVRSELFHKSNMDIDEEGMKVAIIITKGHMFPASNSSLYYEQAQNQLNSLAEYNVFDVPIRLVGLIEDFETDIDIVSTTYADKRYSRTITKRDTVKGKVIDTNTPNTRRRKRGTIVTY</sequence>
<protein>
    <submittedName>
        <fullName evidence="1">Uncharacterized protein</fullName>
    </submittedName>
</protein>
<keyword evidence="2" id="KW-1185">Reference proteome</keyword>
<evidence type="ECO:0000313" key="2">
    <source>
        <dbReference type="Proteomes" id="UP000006867"/>
    </source>
</evidence>
<accession>A0ABM5M356</accession>
<evidence type="ECO:0000313" key="1">
    <source>
        <dbReference type="EMBL" id="ADP34533.1"/>
    </source>
</evidence>
<dbReference type="Gene3D" id="3.40.91.20">
    <property type="match status" value="1"/>
</dbReference>
<dbReference type="InterPro" id="IPR011338">
    <property type="entry name" value="BamHI/BglII/BstY"/>
</dbReference>
<dbReference type="Proteomes" id="UP000006867">
    <property type="component" value="Chromosome"/>
</dbReference>
<dbReference type="InterPro" id="IPR011335">
    <property type="entry name" value="Restrct_endonuc-II-like"/>
</dbReference>
<dbReference type="EMBL" id="CP002207">
    <property type="protein sequence ID" value="ADP34533.1"/>
    <property type="molecule type" value="Genomic_DNA"/>
</dbReference>
<dbReference type="RefSeq" id="WP_003326162.1">
    <property type="nucleotide sequence ID" value="NC_014639.1"/>
</dbReference>
<dbReference type="CDD" id="cd22312">
    <property type="entry name" value="BglII-like"/>
    <property type="match status" value="1"/>
</dbReference>
<gene>
    <name evidence="1" type="ordered locus">BATR1942_18080</name>
</gene>
<dbReference type="InterPro" id="IPR015278">
    <property type="entry name" value="BglII-like"/>
</dbReference>